<keyword evidence="4" id="KW-1185">Reference proteome</keyword>
<dbReference type="Pfam" id="PF01541">
    <property type="entry name" value="GIY-YIG"/>
    <property type="match status" value="1"/>
</dbReference>
<dbReference type="PANTHER" id="PTHR34477:SF1">
    <property type="entry name" value="UPF0213 PROTEIN YHBQ"/>
    <property type="match status" value="1"/>
</dbReference>
<dbReference type="Gene3D" id="3.40.1440.10">
    <property type="entry name" value="GIY-YIG endonuclease"/>
    <property type="match status" value="1"/>
</dbReference>
<dbReference type="GO" id="GO:0004519">
    <property type="term" value="F:endonuclease activity"/>
    <property type="evidence" value="ECO:0007669"/>
    <property type="project" value="UniProtKB-KW"/>
</dbReference>
<keyword evidence="3" id="KW-0255">Endonuclease</keyword>
<comment type="similarity">
    <text evidence="1">Belongs to the UPF0213 family.</text>
</comment>
<feature type="domain" description="GIY-YIG" evidence="2">
    <location>
        <begin position="4"/>
        <end position="81"/>
    </location>
</feature>
<evidence type="ECO:0000313" key="4">
    <source>
        <dbReference type="Proteomes" id="UP001204445"/>
    </source>
</evidence>
<dbReference type="PROSITE" id="PS50164">
    <property type="entry name" value="GIY_YIG"/>
    <property type="match status" value="1"/>
</dbReference>
<dbReference type="AlphaFoldDB" id="A0AAE3L0W8"/>
<dbReference type="SUPFAM" id="SSF82771">
    <property type="entry name" value="GIY-YIG endonuclease"/>
    <property type="match status" value="1"/>
</dbReference>
<sequence length="105" mass="11669">MATRDWHLYLIRTDNGTLYTGITTDVERRLAEHQQGGRLAARYLRANLPVELVYSVAIGSRSLATRLEWAVKQLPKSHKEAIVSQSPDSEALRALLKIPADSNAG</sequence>
<dbReference type="Proteomes" id="UP001204445">
    <property type="component" value="Unassembled WGS sequence"/>
</dbReference>
<dbReference type="PANTHER" id="PTHR34477">
    <property type="entry name" value="UPF0213 PROTEIN YHBQ"/>
    <property type="match status" value="1"/>
</dbReference>
<evidence type="ECO:0000313" key="3">
    <source>
        <dbReference type="EMBL" id="MCS3902740.1"/>
    </source>
</evidence>
<protein>
    <submittedName>
        <fullName evidence="3">Endonuclease</fullName>
    </submittedName>
</protein>
<gene>
    <name evidence="3" type="ORF">J2T55_000744</name>
</gene>
<name>A0AAE3L0W8_9GAMM</name>
<keyword evidence="3" id="KW-0540">Nuclease</keyword>
<dbReference type="EMBL" id="JANUCT010000004">
    <property type="protein sequence ID" value="MCS3902740.1"/>
    <property type="molecule type" value="Genomic_DNA"/>
</dbReference>
<accession>A0AAE3L0W8</accession>
<dbReference type="InterPro" id="IPR035901">
    <property type="entry name" value="GIY-YIG_endonuc_sf"/>
</dbReference>
<keyword evidence="3" id="KW-0378">Hydrolase</keyword>
<dbReference type="InterPro" id="IPR050190">
    <property type="entry name" value="UPF0213_domain"/>
</dbReference>
<dbReference type="CDD" id="cd10456">
    <property type="entry name" value="GIY-YIG_UPF0213"/>
    <property type="match status" value="1"/>
</dbReference>
<organism evidence="3 4">
    <name type="scientific">Methylohalomonas lacus</name>
    <dbReference type="NCBI Taxonomy" id="398773"/>
    <lineage>
        <taxon>Bacteria</taxon>
        <taxon>Pseudomonadati</taxon>
        <taxon>Pseudomonadota</taxon>
        <taxon>Gammaproteobacteria</taxon>
        <taxon>Methylohalomonadales</taxon>
        <taxon>Methylohalomonadaceae</taxon>
        <taxon>Methylohalomonas</taxon>
    </lineage>
</organism>
<proteinExistence type="inferred from homology"/>
<reference evidence="3" key="1">
    <citation type="submission" date="2022-08" db="EMBL/GenBank/DDBJ databases">
        <title>Genomic Encyclopedia of Type Strains, Phase III (KMG-III): the genomes of soil and plant-associated and newly described type strains.</title>
        <authorList>
            <person name="Whitman W."/>
        </authorList>
    </citation>
    <scope>NUCLEOTIDE SEQUENCE</scope>
    <source>
        <strain evidence="3">HMT 1</strain>
    </source>
</reference>
<evidence type="ECO:0000259" key="2">
    <source>
        <dbReference type="PROSITE" id="PS50164"/>
    </source>
</evidence>
<comment type="caution">
    <text evidence="3">The sequence shown here is derived from an EMBL/GenBank/DDBJ whole genome shotgun (WGS) entry which is preliminary data.</text>
</comment>
<evidence type="ECO:0000256" key="1">
    <source>
        <dbReference type="ARBA" id="ARBA00007435"/>
    </source>
</evidence>
<dbReference type="InterPro" id="IPR000305">
    <property type="entry name" value="GIY-YIG_endonuc"/>
</dbReference>